<accession>A0A7C9I639</accession>
<dbReference type="RefSeq" id="WP_157461710.1">
    <property type="nucleotide sequence ID" value="NZ_WQLB01000066.1"/>
</dbReference>
<protein>
    <submittedName>
        <fullName evidence="1">Uncharacterized protein</fullName>
    </submittedName>
</protein>
<reference evidence="1 2" key="1">
    <citation type="submission" date="2019-12" db="EMBL/GenBank/DDBJ databases">
        <title>Deinococcus sp. HMF7620 Genome sequencing and assembly.</title>
        <authorList>
            <person name="Kang H."/>
            <person name="Kim H."/>
            <person name="Joh K."/>
        </authorList>
    </citation>
    <scope>NUCLEOTIDE SEQUENCE [LARGE SCALE GENOMIC DNA]</scope>
    <source>
        <strain evidence="1 2">HMF7620</strain>
    </source>
</reference>
<gene>
    <name evidence="1" type="ORF">GO986_22205</name>
</gene>
<evidence type="ECO:0000313" key="1">
    <source>
        <dbReference type="EMBL" id="MVN89451.1"/>
    </source>
</evidence>
<name>A0A7C9I639_9DEIO</name>
<sequence length="285" mass="31793">MLTLKMHATLATAVQVYAPRFLKTSTQRTTALNAAAQLLGYRDHRTAHHELEAGDEPTLTETIRGQAFLTRAEQALAHVCRQSGVSGHLMPADAAAFAQEMLVAYNLGLWQHLGTGEEALWALVEQGQSTVIADPRPWVSAALQRGLAQVMGERHNLEFGTMDHHNFYTVVNRRQLTGFPQEQEIRTFEGAEFWFRQEIPNSFFRARVDGSTPRLALPFLMPEFEAEYDAYMMRMCDSVHAVYAMAPQPAVAAWAALCGASPVKDGFTLIGVVEDQLTFDWVPTR</sequence>
<keyword evidence="2" id="KW-1185">Reference proteome</keyword>
<proteinExistence type="predicted"/>
<dbReference type="EMBL" id="WQLB01000066">
    <property type="protein sequence ID" value="MVN89451.1"/>
    <property type="molecule type" value="Genomic_DNA"/>
</dbReference>
<organism evidence="1 2">
    <name type="scientific">Deinococcus arboris</name>
    <dbReference type="NCBI Taxonomy" id="2682977"/>
    <lineage>
        <taxon>Bacteria</taxon>
        <taxon>Thermotogati</taxon>
        <taxon>Deinococcota</taxon>
        <taxon>Deinococci</taxon>
        <taxon>Deinococcales</taxon>
        <taxon>Deinococcaceae</taxon>
        <taxon>Deinococcus</taxon>
    </lineage>
</organism>
<comment type="caution">
    <text evidence="1">The sequence shown here is derived from an EMBL/GenBank/DDBJ whole genome shotgun (WGS) entry which is preliminary data.</text>
</comment>
<evidence type="ECO:0000313" key="2">
    <source>
        <dbReference type="Proteomes" id="UP000483286"/>
    </source>
</evidence>
<dbReference type="Proteomes" id="UP000483286">
    <property type="component" value="Unassembled WGS sequence"/>
</dbReference>
<dbReference type="AlphaFoldDB" id="A0A7C9I639"/>